<dbReference type="SFLD" id="SFLDS00029">
    <property type="entry name" value="Radical_SAM"/>
    <property type="match status" value="1"/>
</dbReference>
<dbReference type="EMBL" id="BMBA01000002">
    <property type="protein sequence ID" value="GFZ32099.1"/>
    <property type="molecule type" value="Genomic_DNA"/>
</dbReference>
<dbReference type="InterPro" id="IPR007197">
    <property type="entry name" value="rSAM"/>
</dbReference>
<dbReference type="InterPro" id="IPR001989">
    <property type="entry name" value="Radical_activat_CS"/>
</dbReference>
<dbReference type="PANTHER" id="PTHR30352">
    <property type="entry name" value="PYRUVATE FORMATE-LYASE-ACTIVATING ENZYME"/>
    <property type="match status" value="1"/>
</dbReference>
<dbReference type="SUPFAM" id="SSF54862">
    <property type="entry name" value="4Fe-4S ferredoxins"/>
    <property type="match status" value="1"/>
</dbReference>
<evidence type="ECO:0000259" key="10">
    <source>
        <dbReference type="PROSITE" id="PS51379"/>
    </source>
</evidence>
<dbReference type="Proteomes" id="UP000663802">
    <property type="component" value="Unassembled WGS sequence"/>
</dbReference>
<evidence type="ECO:0000256" key="7">
    <source>
        <dbReference type="ARBA" id="ARBA00023004"/>
    </source>
</evidence>
<organism evidence="12 13">
    <name type="scientific">Clostridium zeae</name>
    <dbReference type="NCBI Taxonomy" id="2759022"/>
    <lineage>
        <taxon>Bacteria</taxon>
        <taxon>Bacillati</taxon>
        <taxon>Bacillota</taxon>
        <taxon>Clostridia</taxon>
        <taxon>Eubacteriales</taxon>
        <taxon>Clostridiaceae</taxon>
        <taxon>Clostridium</taxon>
    </lineage>
</organism>
<dbReference type="InterPro" id="IPR017900">
    <property type="entry name" value="4Fe4S_Fe_S_CS"/>
</dbReference>
<dbReference type="SUPFAM" id="SSF102114">
    <property type="entry name" value="Radical SAM enzymes"/>
    <property type="match status" value="1"/>
</dbReference>
<comment type="cofactor">
    <cofactor evidence="1">
        <name>[4Fe-4S] cluster</name>
        <dbReference type="ChEBI" id="CHEBI:49883"/>
    </cofactor>
</comment>
<dbReference type="InterPro" id="IPR034457">
    <property type="entry name" value="Organic_radical-activating"/>
</dbReference>
<feature type="domain" description="Radical SAM core" evidence="11">
    <location>
        <begin position="14"/>
        <end position="294"/>
    </location>
</feature>
<keyword evidence="5" id="KW-0479">Metal-binding</keyword>
<dbReference type="SFLD" id="SFLDG01118">
    <property type="entry name" value="activating_enzymes__group_2"/>
    <property type="match status" value="1"/>
</dbReference>
<evidence type="ECO:0000256" key="5">
    <source>
        <dbReference type="ARBA" id="ARBA00022723"/>
    </source>
</evidence>
<comment type="similarity">
    <text evidence="2">Belongs to the organic radical-activating enzymes family.</text>
</comment>
<dbReference type="NCBIfam" id="TIGR02494">
    <property type="entry name" value="PFLE_PFLC"/>
    <property type="match status" value="1"/>
</dbReference>
<dbReference type="Gene3D" id="3.20.20.70">
    <property type="entry name" value="Aldolase class I"/>
    <property type="match status" value="1"/>
</dbReference>
<dbReference type="InterPro" id="IPR017896">
    <property type="entry name" value="4Fe4S_Fe-S-bd"/>
</dbReference>
<reference evidence="12 13" key="1">
    <citation type="journal article" date="2021" name="Int. J. Syst. Evol. Microbiol.">
        <title>Clostridium zeae sp. nov., isolated from corn silage.</title>
        <authorList>
            <person name="Kobayashi H."/>
            <person name="Tanizawa Y."/>
            <person name="Yagura M."/>
            <person name="Sakamoto M."/>
            <person name="Ohkuma M."/>
            <person name="Tohno M."/>
        </authorList>
    </citation>
    <scope>NUCLEOTIDE SEQUENCE [LARGE SCALE GENOMIC DNA]</scope>
    <source>
        <strain evidence="12 13">CSC2</strain>
    </source>
</reference>
<dbReference type="RefSeq" id="WP_206870372.1">
    <property type="nucleotide sequence ID" value="NZ_BMBA01000002.1"/>
</dbReference>
<dbReference type="InterPro" id="IPR013785">
    <property type="entry name" value="Aldolase_TIM"/>
</dbReference>
<dbReference type="CDD" id="cd01335">
    <property type="entry name" value="Radical_SAM"/>
    <property type="match status" value="1"/>
</dbReference>
<protein>
    <submittedName>
        <fullName evidence="12">Glycyl-radical enzyme activating protein</fullName>
    </submittedName>
</protein>
<keyword evidence="8" id="KW-0411">Iron-sulfur</keyword>
<comment type="caution">
    <text evidence="12">The sequence shown here is derived from an EMBL/GenBank/DDBJ whole genome shotgun (WGS) entry which is preliminary data.</text>
</comment>
<dbReference type="InterPro" id="IPR012839">
    <property type="entry name" value="Organic_radical_activase"/>
</dbReference>
<evidence type="ECO:0000256" key="4">
    <source>
        <dbReference type="ARBA" id="ARBA00022691"/>
    </source>
</evidence>
<evidence type="ECO:0000256" key="9">
    <source>
        <dbReference type="ARBA" id="ARBA00047365"/>
    </source>
</evidence>
<feature type="domain" description="4Fe-4S ferredoxin-type" evidence="10">
    <location>
        <begin position="74"/>
        <end position="103"/>
    </location>
</feature>
<dbReference type="Gene3D" id="3.30.70.20">
    <property type="match status" value="1"/>
</dbReference>
<dbReference type="SFLD" id="SFLDG01066">
    <property type="entry name" value="organic_radical-activating_enz"/>
    <property type="match status" value="1"/>
</dbReference>
<dbReference type="PROSITE" id="PS01087">
    <property type="entry name" value="RADICAL_ACTIVATING"/>
    <property type="match status" value="1"/>
</dbReference>
<evidence type="ECO:0000313" key="13">
    <source>
        <dbReference type="Proteomes" id="UP000663802"/>
    </source>
</evidence>
<keyword evidence="13" id="KW-1185">Reference proteome</keyword>
<evidence type="ECO:0000256" key="6">
    <source>
        <dbReference type="ARBA" id="ARBA00023002"/>
    </source>
</evidence>
<dbReference type="PROSITE" id="PS51379">
    <property type="entry name" value="4FE4S_FER_2"/>
    <property type="match status" value="2"/>
</dbReference>
<name>A0ABQ1EBR3_9CLOT</name>
<comment type="catalytic activity">
    <reaction evidence="9">
        <text>glycyl-[protein] + reduced [flavodoxin] + S-adenosyl-L-methionine = glycin-2-yl radical-[protein] + semiquinone [flavodoxin] + 5'-deoxyadenosine + L-methionine + H(+)</text>
        <dbReference type="Rhea" id="RHEA:61976"/>
        <dbReference type="Rhea" id="RHEA-COMP:10622"/>
        <dbReference type="Rhea" id="RHEA-COMP:14480"/>
        <dbReference type="Rhea" id="RHEA-COMP:15993"/>
        <dbReference type="Rhea" id="RHEA-COMP:15994"/>
        <dbReference type="ChEBI" id="CHEBI:15378"/>
        <dbReference type="ChEBI" id="CHEBI:17319"/>
        <dbReference type="ChEBI" id="CHEBI:29947"/>
        <dbReference type="ChEBI" id="CHEBI:32722"/>
        <dbReference type="ChEBI" id="CHEBI:57618"/>
        <dbReference type="ChEBI" id="CHEBI:57844"/>
        <dbReference type="ChEBI" id="CHEBI:59789"/>
        <dbReference type="ChEBI" id="CHEBI:140311"/>
    </reaction>
</comment>
<accession>A0ABQ1EBR3</accession>
<keyword evidence="3" id="KW-0004">4Fe-4S</keyword>
<dbReference type="PROSITE" id="PS00198">
    <property type="entry name" value="4FE4S_FER_1"/>
    <property type="match status" value="1"/>
</dbReference>
<evidence type="ECO:0000256" key="1">
    <source>
        <dbReference type="ARBA" id="ARBA00001966"/>
    </source>
</evidence>
<evidence type="ECO:0000259" key="11">
    <source>
        <dbReference type="PROSITE" id="PS51918"/>
    </source>
</evidence>
<keyword evidence="6" id="KW-0560">Oxidoreductase</keyword>
<dbReference type="Pfam" id="PF04055">
    <property type="entry name" value="Radical_SAM"/>
    <property type="match status" value="1"/>
</dbReference>
<evidence type="ECO:0000256" key="8">
    <source>
        <dbReference type="ARBA" id="ARBA00023014"/>
    </source>
</evidence>
<evidence type="ECO:0000256" key="3">
    <source>
        <dbReference type="ARBA" id="ARBA00022485"/>
    </source>
</evidence>
<keyword evidence="7" id="KW-0408">Iron</keyword>
<sequence>MNGLISNIQRFSIHDGPGIRTTVFFKGCNLNCFWCHNPECLRSKIELQFFFNKCIFCMKCIDICPNGVHSLENGERILNREKCTGCGQCIEVCPPKALNLSGELISIEELLKRIDRDSPFYLMGGGVTFSGGEPFIQKNYLKKMLFLCKQKGYHTAVESALNVSWKSIEEISCLVDLFIIDIKTIDRLVHKSAVGEVNDTILENIKKLSYMGNEIWIRIPIIPSINDKVEDIVSIAEFIKKLKNVTKVELIPFHKLAINKYDSLGRNYKASELAVPSTDLINILNDKLKAIIEC</sequence>
<feature type="domain" description="4Fe-4S ferredoxin-type" evidence="10">
    <location>
        <begin position="45"/>
        <end position="73"/>
    </location>
</feature>
<dbReference type="InterPro" id="IPR058240">
    <property type="entry name" value="rSAM_sf"/>
</dbReference>
<dbReference type="PROSITE" id="PS51918">
    <property type="entry name" value="RADICAL_SAM"/>
    <property type="match status" value="1"/>
</dbReference>
<proteinExistence type="inferred from homology"/>
<dbReference type="PANTHER" id="PTHR30352:SF4">
    <property type="entry name" value="PYRUVATE FORMATE-LYASE 2-ACTIVATING ENZYME"/>
    <property type="match status" value="1"/>
</dbReference>
<evidence type="ECO:0000256" key="2">
    <source>
        <dbReference type="ARBA" id="ARBA00009777"/>
    </source>
</evidence>
<dbReference type="InterPro" id="IPR040074">
    <property type="entry name" value="BssD/PflA/YjjW"/>
</dbReference>
<gene>
    <name evidence="12" type="ORF">CSC2_26250</name>
</gene>
<dbReference type="PIRSF" id="PIRSF000371">
    <property type="entry name" value="PFL_act_enz"/>
    <property type="match status" value="1"/>
</dbReference>
<dbReference type="Pfam" id="PF13237">
    <property type="entry name" value="Fer4_10"/>
    <property type="match status" value="1"/>
</dbReference>
<evidence type="ECO:0000313" key="12">
    <source>
        <dbReference type="EMBL" id="GFZ32099.1"/>
    </source>
</evidence>
<keyword evidence="4" id="KW-0949">S-adenosyl-L-methionine</keyword>